<accession>A0A1X7VJQ3</accession>
<dbReference type="EnsemblMetazoa" id="Aqu2.1.40586_001">
    <property type="protein sequence ID" value="Aqu2.1.40586_001"/>
    <property type="gene ID" value="Aqu2.1.40586"/>
</dbReference>
<reference evidence="1" key="1">
    <citation type="submission" date="2017-05" db="UniProtKB">
        <authorList>
            <consortium name="EnsemblMetazoa"/>
        </authorList>
    </citation>
    <scope>IDENTIFICATION</scope>
</reference>
<evidence type="ECO:0000313" key="1">
    <source>
        <dbReference type="EnsemblMetazoa" id="Aqu2.1.40586_001"/>
    </source>
</evidence>
<protein>
    <submittedName>
        <fullName evidence="1">Uncharacterized protein</fullName>
    </submittedName>
</protein>
<dbReference type="AlphaFoldDB" id="A0A1X7VJQ3"/>
<organism evidence="1">
    <name type="scientific">Amphimedon queenslandica</name>
    <name type="common">Sponge</name>
    <dbReference type="NCBI Taxonomy" id="400682"/>
    <lineage>
        <taxon>Eukaryota</taxon>
        <taxon>Metazoa</taxon>
        <taxon>Porifera</taxon>
        <taxon>Demospongiae</taxon>
        <taxon>Heteroscleromorpha</taxon>
        <taxon>Haplosclerida</taxon>
        <taxon>Niphatidae</taxon>
        <taxon>Amphimedon</taxon>
    </lineage>
</organism>
<sequence length="27" mass="3396">MNHHPRRQYCIFKMFYHKTNSSNKAQQ</sequence>
<proteinExistence type="predicted"/>
<name>A0A1X7VJQ3_AMPQE</name>
<dbReference type="InParanoid" id="A0A1X7VJQ3"/>